<dbReference type="Gene3D" id="3.20.20.80">
    <property type="entry name" value="Glycosidases"/>
    <property type="match status" value="1"/>
</dbReference>
<proteinExistence type="predicted"/>
<organism evidence="2">
    <name type="scientific">Hyperionvirus sp</name>
    <dbReference type="NCBI Taxonomy" id="2487770"/>
    <lineage>
        <taxon>Viruses</taxon>
        <taxon>Varidnaviria</taxon>
        <taxon>Bamfordvirae</taxon>
        <taxon>Nucleocytoviricota</taxon>
        <taxon>Megaviricetes</taxon>
        <taxon>Imitervirales</taxon>
        <taxon>Mimiviridae</taxon>
        <taxon>Klosneuvirinae</taxon>
    </lineage>
</organism>
<evidence type="ECO:0000259" key="1">
    <source>
        <dbReference type="PROSITE" id="PS51910"/>
    </source>
</evidence>
<keyword evidence="2" id="KW-0378">Hydrolase</keyword>
<protein>
    <submittedName>
        <fullName evidence="2">Glycoside hydrolase</fullName>
    </submittedName>
</protein>
<accession>A0A3G5A6Q3</accession>
<gene>
    <name evidence="2" type="ORF">Hyperionvirus3_82</name>
</gene>
<feature type="domain" description="GH18" evidence="1">
    <location>
        <begin position="38"/>
        <end position="324"/>
    </location>
</feature>
<dbReference type="GO" id="GO:0005975">
    <property type="term" value="P:carbohydrate metabolic process"/>
    <property type="evidence" value="ECO:0007669"/>
    <property type="project" value="InterPro"/>
</dbReference>
<sequence>MKDDEIKKLRKCEKRREHRKKCRGPQPFNPKILDTIFPKKVIYMDAQIDWGNPLASLMKAIDDGYNVINLAFYLDTGPFNMVDVWRQLSKTQKETTIKYAHDRNAVILVSAGGATTPGSLYQTSPEEFATEVCDFANANLLDGVDYDLEHIEVGFMYGPVKIIDWLNKLNDTSREILGDDKLITHAPQAPYFGAIGSTSSWAGASGGYSGVYQHNKTIDWFNIQFYNQDTSSYDTYATLFTQSNGYASGTSVSQIASYGIPLEKLIVGKPLTPEYVFNSGYVTPSNLHNYFNQAKNNIGWNAGLMFWQWNTGPEPKNAIDIIYP</sequence>
<dbReference type="Pfam" id="PF00704">
    <property type="entry name" value="Glyco_hydro_18"/>
    <property type="match status" value="1"/>
</dbReference>
<name>A0A3G5A6Q3_9VIRU</name>
<dbReference type="EMBL" id="MK072385">
    <property type="protein sequence ID" value="AYV82936.1"/>
    <property type="molecule type" value="Genomic_DNA"/>
</dbReference>
<reference evidence="2" key="1">
    <citation type="submission" date="2018-10" db="EMBL/GenBank/DDBJ databases">
        <title>Hidden diversity of soil giant viruses.</title>
        <authorList>
            <person name="Schulz F."/>
            <person name="Alteio L."/>
            <person name="Goudeau D."/>
            <person name="Ryan E.M."/>
            <person name="Malmstrom R.R."/>
            <person name="Blanchard J."/>
            <person name="Woyke T."/>
        </authorList>
    </citation>
    <scope>NUCLEOTIDE SEQUENCE</scope>
    <source>
        <strain evidence="2">HYV1</strain>
    </source>
</reference>
<dbReference type="SUPFAM" id="SSF51445">
    <property type="entry name" value="(Trans)glycosidases"/>
    <property type="match status" value="1"/>
</dbReference>
<dbReference type="InterPro" id="IPR001223">
    <property type="entry name" value="Glyco_hydro18_cat"/>
</dbReference>
<evidence type="ECO:0000313" key="2">
    <source>
        <dbReference type="EMBL" id="AYV82936.1"/>
    </source>
</evidence>
<dbReference type="InterPro" id="IPR017853">
    <property type="entry name" value="GH"/>
</dbReference>
<dbReference type="GO" id="GO:0016787">
    <property type="term" value="F:hydrolase activity"/>
    <property type="evidence" value="ECO:0007669"/>
    <property type="project" value="UniProtKB-KW"/>
</dbReference>
<dbReference type="PROSITE" id="PS51910">
    <property type="entry name" value="GH18_2"/>
    <property type="match status" value="1"/>
</dbReference>